<evidence type="ECO:0000256" key="5">
    <source>
        <dbReference type="ARBA" id="ARBA00022955"/>
    </source>
</evidence>
<dbReference type="Pfam" id="PF05241">
    <property type="entry name" value="EBP"/>
    <property type="match status" value="1"/>
</dbReference>
<evidence type="ECO:0000256" key="2">
    <source>
        <dbReference type="ARBA" id="ARBA00008337"/>
    </source>
</evidence>
<dbReference type="Proteomes" id="UP000799438">
    <property type="component" value="Unassembled WGS sequence"/>
</dbReference>
<accession>A0A6A6BI78</accession>
<evidence type="ECO:0000313" key="16">
    <source>
        <dbReference type="EMBL" id="KAF2143318.1"/>
    </source>
</evidence>
<dbReference type="GeneID" id="54294240"/>
<dbReference type="GO" id="GO:0004769">
    <property type="term" value="F:steroid Delta-isomerase activity"/>
    <property type="evidence" value="ECO:0007669"/>
    <property type="project" value="TreeGrafter"/>
</dbReference>
<feature type="transmembrane region" description="Helical" evidence="14">
    <location>
        <begin position="47"/>
        <end position="66"/>
    </location>
</feature>
<name>A0A6A6BI78_9PEZI</name>
<feature type="transmembrane region" description="Helical" evidence="14">
    <location>
        <begin position="201"/>
        <end position="223"/>
    </location>
</feature>
<dbReference type="AlphaFoldDB" id="A0A6A6BI78"/>
<feature type="transmembrane region" description="Helical" evidence="14">
    <location>
        <begin position="78"/>
        <end position="100"/>
    </location>
</feature>
<evidence type="ECO:0000256" key="13">
    <source>
        <dbReference type="PROSITE-ProRule" id="PRU01087"/>
    </source>
</evidence>
<dbReference type="PROSITE" id="PS51751">
    <property type="entry name" value="EXPERA"/>
    <property type="match status" value="1"/>
</dbReference>
<keyword evidence="8" id="KW-0443">Lipid metabolism</keyword>
<keyword evidence="5" id="KW-0752">Steroid biosynthesis</keyword>
<evidence type="ECO:0000256" key="14">
    <source>
        <dbReference type="SAM" id="Phobius"/>
    </source>
</evidence>
<evidence type="ECO:0000256" key="7">
    <source>
        <dbReference type="ARBA" id="ARBA00023011"/>
    </source>
</evidence>
<dbReference type="GO" id="GO:0000247">
    <property type="term" value="F:C-8 sterol isomerase activity"/>
    <property type="evidence" value="ECO:0007669"/>
    <property type="project" value="TreeGrafter"/>
</dbReference>
<feature type="transmembrane region" description="Helical" evidence="14">
    <location>
        <begin position="131"/>
        <end position="156"/>
    </location>
</feature>
<evidence type="ECO:0000256" key="4">
    <source>
        <dbReference type="ARBA" id="ARBA00022692"/>
    </source>
</evidence>
<dbReference type="GO" id="GO:0047750">
    <property type="term" value="F:cholestenol delta-isomerase activity"/>
    <property type="evidence" value="ECO:0007669"/>
    <property type="project" value="InterPro"/>
</dbReference>
<keyword evidence="12" id="KW-0413">Isomerase</keyword>
<evidence type="ECO:0000256" key="11">
    <source>
        <dbReference type="ARBA" id="ARBA00023221"/>
    </source>
</evidence>
<dbReference type="RefSeq" id="XP_033399030.1">
    <property type="nucleotide sequence ID" value="XM_033536744.1"/>
</dbReference>
<dbReference type="PANTHER" id="PTHR14207">
    <property type="entry name" value="STEROL ISOMERASE"/>
    <property type="match status" value="1"/>
</dbReference>
<dbReference type="InterPro" id="IPR033118">
    <property type="entry name" value="EXPERA"/>
</dbReference>
<keyword evidence="4 13" id="KW-0812">Transmembrane</keyword>
<evidence type="ECO:0000256" key="8">
    <source>
        <dbReference type="ARBA" id="ARBA00023098"/>
    </source>
</evidence>
<keyword evidence="3" id="KW-0444">Lipid biosynthesis</keyword>
<comment type="subcellular location">
    <subcellularLocation>
        <location evidence="1">Membrane</location>
        <topology evidence="1">Multi-pass membrane protein</topology>
    </subcellularLocation>
</comment>
<evidence type="ECO:0000256" key="6">
    <source>
        <dbReference type="ARBA" id="ARBA00022989"/>
    </source>
</evidence>
<evidence type="ECO:0000256" key="1">
    <source>
        <dbReference type="ARBA" id="ARBA00004141"/>
    </source>
</evidence>
<evidence type="ECO:0000256" key="3">
    <source>
        <dbReference type="ARBA" id="ARBA00022516"/>
    </source>
</evidence>
<dbReference type="OrthoDB" id="58557at2759"/>
<evidence type="ECO:0000313" key="17">
    <source>
        <dbReference type="Proteomes" id="UP000799438"/>
    </source>
</evidence>
<proteinExistence type="inferred from homology"/>
<keyword evidence="7" id="KW-0756">Sterol biosynthesis</keyword>
<dbReference type="GO" id="GO:0005783">
    <property type="term" value="C:endoplasmic reticulum"/>
    <property type="evidence" value="ECO:0007669"/>
    <property type="project" value="TreeGrafter"/>
</dbReference>
<keyword evidence="9 13" id="KW-0472">Membrane</keyword>
<dbReference type="EMBL" id="ML995482">
    <property type="protein sequence ID" value="KAF2143318.1"/>
    <property type="molecule type" value="Genomic_DNA"/>
</dbReference>
<keyword evidence="11" id="KW-0753">Steroid metabolism</keyword>
<organism evidence="16 17">
    <name type="scientific">Aplosporella prunicola CBS 121167</name>
    <dbReference type="NCBI Taxonomy" id="1176127"/>
    <lineage>
        <taxon>Eukaryota</taxon>
        <taxon>Fungi</taxon>
        <taxon>Dikarya</taxon>
        <taxon>Ascomycota</taxon>
        <taxon>Pezizomycotina</taxon>
        <taxon>Dothideomycetes</taxon>
        <taxon>Dothideomycetes incertae sedis</taxon>
        <taxon>Botryosphaeriales</taxon>
        <taxon>Aplosporellaceae</taxon>
        <taxon>Aplosporella</taxon>
    </lineage>
</organism>
<sequence length="254" mass="28677">MPSSSTVLAVDDVLPNLNASALANHPYYPLEVEIVGYLANDWTVPHLLGAFATGCAVIFAATYLVTKRVRPALPTSELLTIMWFVLCGCIHLFFEGFFAYNFQTLGGSQHLFGQLWKEYALSDSRYLTQDPFVLCMESITAFCWGPLSFVIAYMIATEHPLRHPLQTVVSLGQLYGDVLYYATSLFDYFLMKVEYSRPEAYYFWCYFVVMNAFWIVIPGVLIWNSVRAAGRAFGALQRMERSLMATNGALKKIS</sequence>
<evidence type="ECO:0000256" key="10">
    <source>
        <dbReference type="ARBA" id="ARBA00023166"/>
    </source>
</evidence>
<feature type="transmembrane region" description="Helical" evidence="14">
    <location>
        <begin position="168"/>
        <end position="189"/>
    </location>
</feature>
<dbReference type="GO" id="GO:0016126">
    <property type="term" value="P:sterol biosynthetic process"/>
    <property type="evidence" value="ECO:0007669"/>
    <property type="project" value="UniProtKB-KW"/>
</dbReference>
<evidence type="ECO:0000259" key="15">
    <source>
        <dbReference type="PROSITE" id="PS51751"/>
    </source>
</evidence>
<dbReference type="PANTHER" id="PTHR14207:SF0">
    <property type="entry name" value="3-BETA-HYDROXYSTEROID-DELTA(8),DELTA(7)-ISOMERASE"/>
    <property type="match status" value="1"/>
</dbReference>
<dbReference type="GO" id="GO:0016020">
    <property type="term" value="C:membrane"/>
    <property type="evidence" value="ECO:0007669"/>
    <property type="project" value="UniProtKB-SubCell"/>
</dbReference>
<keyword evidence="10" id="KW-1207">Sterol metabolism</keyword>
<gene>
    <name evidence="16" type="ORF">K452DRAFT_225394</name>
</gene>
<protein>
    <recommendedName>
        <fullName evidence="15">EXPERA domain-containing protein</fullName>
    </recommendedName>
</protein>
<dbReference type="InterPro" id="IPR007905">
    <property type="entry name" value="EBP"/>
</dbReference>
<keyword evidence="6 13" id="KW-1133">Transmembrane helix</keyword>
<feature type="domain" description="EXPERA" evidence="15">
    <location>
        <begin position="76"/>
        <end position="222"/>
    </location>
</feature>
<evidence type="ECO:0000256" key="12">
    <source>
        <dbReference type="ARBA" id="ARBA00023235"/>
    </source>
</evidence>
<evidence type="ECO:0000256" key="9">
    <source>
        <dbReference type="ARBA" id="ARBA00023136"/>
    </source>
</evidence>
<comment type="similarity">
    <text evidence="2">Belongs to the EBP family.</text>
</comment>
<reference evidence="16" key="1">
    <citation type="journal article" date="2020" name="Stud. Mycol.">
        <title>101 Dothideomycetes genomes: a test case for predicting lifestyles and emergence of pathogens.</title>
        <authorList>
            <person name="Haridas S."/>
            <person name="Albert R."/>
            <person name="Binder M."/>
            <person name="Bloem J."/>
            <person name="Labutti K."/>
            <person name="Salamov A."/>
            <person name="Andreopoulos B."/>
            <person name="Baker S."/>
            <person name="Barry K."/>
            <person name="Bills G."/>
            <person name="Bluhm B."/>
            <person name="Cannon C."/>
            <person name="Castanera R."/>
            <person name="Culley D."/>
            <person name="Daum C."/>
            <person name="Ezra D."/>
            <person name="Gonzalez J."/>
            <person name="Henrissat B."/>
            <person name="Kuo A."/>
            <person name="Liang C."/>
            <person name="Lipzen A."/>
            <person name="Lutzoni F."/>
            <person name="Magnuson J."/>
            <person name="Mondo S."/>
            <person name="Nolan M."/>
            <person name="Ohm R."/>
            <person name="Pangilinan J."/>
            <person name="Park H.-J."/>
            <person name="Ramirez L."/>
            <person name="Alfaro M."/>
            <person name="Sun H."/>
            <person name="Tritt A."/>
            <person name="Yoshinaga Y."/>
            <person name="Zwiers L.-H."/>
            <person name="Turgeon B."/>
            <person name="Goodwin S."/>
            <person name="Spatafora J."/>
            <person name="Crous P."/>
            <person name="Grigoriev I."/>
        </authorList>
    </citation>
    <scope>NUCLEOTIDE SEQUENCE</scope>
    <source>
        <strain evidence="16">CBS 121167</strain>
    </source>
</reference>
<keyword evidence="17" id="KW-1185">Reference proteome</keyword>